<protein>
    <submittedName>
        <fullName evidence="3">Glycine oxidase</fullName>
    </submittedName>
</protein>
<dbReference type="PANTHER" id="PTHR13847:SF287">
    <property type="entry name" value="FAD-DEPENDENT OXIDOREDUCTASE DOMAIN-CONTAINING PROTEIN 1"/>
    <property type="match status" value="1"/>
</dbReference>
<evidence type="ECO:0000256" key="1">
    <source>
        <dbReference type="ARBA" id="ARBA00023002"/>
    </source>
</evidence>
<dbReference type="GO" id="GO:0016491">
    <property type="term" value="F:oxidoreductase activity"/>
    <property type="evidence" value="ECO:0007669"/>
    <property type="project" value="UniProtKB-KW"/>
</dbReference>
<keyword evidence="1" id="KW-0560">Oxidoreductase</keyword>
<dbReference type="InterPro" id="IPR006076">
    <property type="entry name" value="FAD-dep_OxRdtase"/>
</dbReference>
<dbReference type="Gene3D" id="3.50.50.60">
    <property type="entry name" value="FAD/NAD(P)-binding domain"/>
    <property type="match status" value="1"/>
</dbReference>
<name>A0A6J4S972_9SPHN</name>
<dbReference type="PANTHER" id="PTHR13847">
    <property type="entry name" value="SARCOSINE DEHYDROGENASE-RELATED"/>
    <property type="match status" value="1"/>
</dbReference>
<evidence type="ECO:0000259" key="2">
    <source>
        <dbReference type="Pfam" id="PF01266"/>
    </source>
</evidence>
<dbReference type="EMBL" id="CADCVX010000073">
    <property type="protein sequence ID" value="CAA9486529.1"/>
    <property type="molecule type" value="Genomic_DNA"/>
</dbReference>
<evidence type="ECO:0000313" key="3">
    <source>
        <dbReference type="EMBL" id="CAA9486529.1"/>
    </source>
</evidence>
<gene>
    <name evidence="3" type="ORF">AVDCRST_MAG91-315</name>
</gene>
<sequence>MIHADVAIVGGGMAGASLAAELVAHRSVLLIEGESHPGYHATGRSAAFWTETYGGPHVQPLTTASGPFLRAPPPDFADAGFLRPRGAVHLSHASAAERLDAFERNYAGSSVALSRLAPDALRAAVPGIRADWTHGLSEPSCADIDVASLHAAYLRAFRRGGGRLLADARVSAAERGGDGWCVAAGGETIACAVLVDAAGAWADDLARLAGVRPLGLSAYRRTIVQLRVDPPAPAELPLVIDVDGRFYFKGEAGGRIWLSPHDETPCAPGDAAAEEIDVALAIDRLQRVVDWRVDRVERSWAGLRTFAPDRLPVYGYDARADGFFWCAGQGGFGIQTAPAAAKLAAALLLRTAPDDMVNGIEPHVFRPKRFG</sequence>
<dbReference type="InterPro" id="IPR036188">
    <property type="entry name" value="FAD/NAD-bd_sf"/>
</dbReference>
<feature type="domain" description="FAD dependent oxidoreductase" evidence="2">
    <location>
        <begin position="5"/>
        <end position="347"/>
    </location>
</feature>
<dbReference type="AlphaFoldDB" id="A0A6J4S972"/>
<dbReference type="GO" id="GO:0005737">
    <property type="term" value="C:cytoplasm"/>
    <property type="evidence" value="ECO:0007669"/>
    <property type="project" value="TreeGrafter"/>
</dbReference>
<organism evidence="3">
    <name type="scientific">uncultured Sphingomonadaceae bacterium</name>
    <dbReference type="NCBI Taxonomy" id="169976"/>
    <lineage>
        <taxon>Bacteria</taxon>
        <taxon>Pseudomonadati</taxon>
        <taxon>Pseudomonadota</taxon>
        <taxon>Alphaproteobacteria</taxon>
        <taxon>Sphingomonadales</taxon>
        <taxon>Sphingomonadaceae</taxon>
        <taxon>environmental samples</taxon>
    </lineage>
</organism>
<accession>A0A6J4S972</accession>
<reference evidence="3" key="1">
    <citation type="submission" date="2020-02" db="EMBL/GenBank/DDBJ databases">
        <authorList>
            <person name="Meier V. D."/>
        </authorList>
    </citation>
    <scope>NUCLEOTIDE SEQUENCE</scope>
    <source>
        <strain evidence="3">AVDCRST_MAG91</strain>
    </source>
</reference>
<dbReference type="Pfam" id="PF01266">
    <property type="entry name" value="DAO"/>
    <property type="match status" value="1"/>
</dbReference>
<dbReference type="SUPFAM" id="SSF51905">
    <property type="entry name" value="FAD/NAD(P)-binding domain"/>
    <property type="match status" value="1"/>
</dbReference>
<dbReference type="Gene3D" id="3.30.9.10">
    <property type="entry name" value="D-Amino Acid Oxidase, subunit A, domain 2"/>
    <property type="match status" value="1"/>
</dbReference>
<proteinExistence type="predicted"/>